<reference evidence="2 3" key="1">
    <citation type="submission" date="2017-02" db="EMBL/GenBank/DDBJ databases">
        <authorList>
            <person name="Peterson S.W."/>
        </authorList>
    </citation>
    <scope>NUCLEOTIDE SEQUENCE [LARGE SCALE GENOMIC DNA]</scope>
    <source>
        <strain evidence="2 3">USBA 369</strain>
    </source>
</reference>
<keyword evidence="3" id="KW-1185">Reference proteome</keyword>
<dbReference type="RefSeq" id="WP_078707727.1">
    <property type="nucleotide sequence ID" value="NZ_FUXL01000004.1"/>
</dbReference>
<dbReference type="AlphaFoldDB" id="A0A1T4PW18"/>
<organism evidence="2 3">
    <name type="scientific">Consotaella salsifontis</name>
    <dbReference type="NCBI Taxonomy" id="1365950"/>
    <lineage>
        <taxon>Bacteria</taxon>
        <taxon>Pseudomonadati</taxon>
        <taxon>Pseudomonadota</taxon>
        <taxon>Alphaproteobacteria</taxon>
        <taxon>Hyphomicrobiales</taxon>
        <taxon>Aurantimonadaceae</taxon>
        <taxon>Consotaella</taxon>
    </lineage>
</organism>
<evidence type="ECO:0000313" key="3">
    <source>
        <dbReference type="Proteomes" id="UP000190135"/>
    </source>
</evidence>
<sequence>MPKTFPEQRDPITTHRSPYANEADARPEEAADLANADAEEPRDQADREPGTLAGDEAVTQDIATQPASDETDQAYGAGYDETDDGLSDIEESVRRAAEDMPLRGSTEDR</sequence>
<protein>
    <submittedName>
        <fullName evidence="2">Uncharacterized protein</fullName>
    </submittedName>
</protein>
<feature type="compositionally biased region" description="Basic and acidic residues" evidence="1">
    <location>
        <begin position="1"/>
        <end position="13"/>
    </location>
</feature>
<evidence type="ECO:0000256" key="1">
    <source>
        <dbReference type="SAM" id="MobiDB-lite"/>
    </source>
</evidence>
<accession>A0A1T4PW18</accession>
<dbReference type="OrthoDB" id="7907165at2"/>
<evidence type="ECO:0000313" key="2">
    <source>
        <dbReference type="EMBL" id="SJZ95713.1"/>
    </source>
</evidence>
<feature type="compositionally biased region" description="Basic and acidic residues" evidence="1">
    <location>
        <begin position="39"/>
        <end position="49"/>
    </location>
</feature>
<feature type="compositionally biased region" description="Basic and acidic residues" evidence="1">
    <location>
        <begin position="91"/>
        <end position="109"/>
    </location>
</feature>
<proteinExistence type="predicted"/>
<feature type="compositionally biased region" description="Acidic residues" evidence="1">
    <location>
        <begin position="80"/>
        <end position="90"/>
    </location>
</feature>
<dbReference type="EMBL" id="FUXL01000004">
    <property type="protein sequence ID" value="SJZ95713.1"/>
    <property type="molecule type" value="Genomic_DNA"/>
</dbReference>
<feature type="region of interest" description="Disordered" evidence="1">
    <location>
        <begin position="1"/>
        <end position="109"/>
    </location>
</feature>
<dbReference type="Proteomes" id="UP000190135">
    <property type="component" value="Unassembled WGS sequence"/>
</dbReference>
<gene>
    <name evidence="2" type="ORF">SAMN05428963_104197</name>
</gene>
<name>A0A1T4PW18_9HYPH</name>